<protein>
    <submittedName>
        <fullName evidence="11">Putative inorganic phosphate transporter 1-9</fullName>
    </submittedName>
</protein>
<dbReference type="InterPro" id="IPR020846">
    <property type="entry name" value="MFS_dom"/>
</dbReference>
<dbReference type="InterPro" id="IPR005828">
    <property type="entry name" value="MFS_sugar_transport-like"/>
</dbReference>
<evidence type="ECO:0000256" key="2">
    <source>
        <dbReference type="ARBA" id="ARBA00022448"/>
    </source>
</evidence>
<evidence type="ECO:0000256" key="6">
    <source>
        <dbReference type="ARBA" id="ARBA00022989"/>
    </source>
</evidence>
<evidence type="ECO:0000256" key="3">
    <source>
        <dbReference type="ARBA" id="ARBA00022592"/>
    </source>
</evidence>
<accession>A0A6A1UJ35</accession>
<keyword evidence="3" id="KW-0592">Phosphate transport</keyword>
<evidence type="ECO:0000259" key="10">
    <source>
        <dbReference type="PROSITE" id="PS50850"/>
    </source>
</evidence>
<keyword evidence="2" id="KW-0813">Transport</keyword>
<dbReference type="GO" id="GO:0006817">
    <property type="term" value="P:phosphate ion transport"/>
    <property type="evidence" value="ECO:0007669"/>
    <property type="project" value="UniProtKB-KW"/>
</dbReference>
<evidence type="ECO:0000256" key="8">
    <source>
        <dbReference type="ARBA" id="ARBA00044504"/>
    </source>
</evidence>
<sequence length="498" mass="54759">MALKVLSALDSAKTQVYHFKAIIIAGMGLFTDSYDLFCITPIMRLLGRVYYKESGYQTPPAVVSTMVGIALVGTVFGQLLFGWLGDRIGRRKMYGLALMIMVLSSVGCGFSICTTRSCVLVSLGLFRFVLGVGIGGDYPLSATIMSEFANKKTRGSFIAAVFSMQGIGILAASAVTMAVCAVFDGASGNVSKEQTPKEADIAWRLILMIGAVPAGLTFYWRIMMPETARYTALVEQNVLQAAIDMEKVLEVSMSQITEENPPPPNPPSYPLLSKKFFRRHGRDLFSCAASWFLVDIVFYSSNLFQSQIYKKYVPDGDEVNVYQDAFNVAKLQAIIAICSTIPGYWFSVYYIDRIGRVKIQEMGFFFMAVVYMAIGIPYYMYWNDNTNKGFMVLYGLTFFFSNFGPNTTTYIVPAELFPARFRTTCHGICGAAGKVGAIIGAIGFLWASHNHEGGGYPKAIGMTASLVILGGVSILGMVVTKFFTRETMGRSLEENEID</sequence>
<evidence type="ECO:0000256" key="7">
    <source>
        <dbReference type="ARBA" id="ARBA00023136"/>
    </source>
</evidence>
<name>A0A6A1UJ35_9ROSI</name>
<dbReference type="InterPro" id="IPR036259">
    <property type="entry name" value="MFS_trans_sf"/>
</dbReference>
<evidence type="ECO:0000313" key="12">
    <source>
        <dbReference type="Proteomes" id="UP000516437"/>
    </source>
</evidence>
<proteinExistence type="inferred from homology"/>
<feature type="transmembrane region" description="Helical" evidence="9">
    <location>
        <begin position="284"/>
        <end position="304"/>
    </location>
</feature>
<dbReference type="GO" id="GO:0016020">
    <property type="term" value="C:membrane"/>
    <property type="evidence" value="ECO:0007669"/>
    <property type="project" value="UniProtKB-SubCell"/>
</dbReference>
<feature type="transmembrane region" description="Helical" evidence="9">
    <location>
        <begin position="93"/>
        <end position="112"/>
    </location>
</feature>
<dbReference type="AlphaFoldDB" id="A0A6A1UJ35"/>
<evidence type="ECO:0000256" key="4">
    <source>
        <dbReference type="ARBA" id="ARBA00022692"/>
    </source>
</evidence>
<dbReference type="PROSITE" id="PS00217">
    <property type="entry name" value="SUGAR_TRANSPORT_2"/>
    <property type="match status" value="1"/>
</dbReference>
<dbReference type="GO" id="GO:0015293">
    <property type="term" value="F:symporter activity"/>
    <property type="evidence" value="ECO:0007669"/>
    <property type="project" value="UniProtKB-KW"/>
</dbReference>
<evidence type="ECO:0000256" key="1">
    <source>
        <dbReference type="ARBA" id="ARBA00004141"/>
    </source>
</evidence>
<feature type="transmembrane region" description="Helical" evidence="9">
    <location>
        <begin position="459"/>
        <end position="480"/>
    </location>
</feature>
<keyword evidence="4 9" id="KW-0812">Transmembrane</keyword>
<dbReference type="PROSITE" id="PS50850">
    <property type="entry name" value="MFS"/>
    <property type="match status" value="1"/>
</dbReference>
<keyword evidence="5" id="KW-0769">Symport</keyword>
<feature type="transmembrane region" description="Helical" evidence="9">
    <location>
        <begin position="201"/>
        <end position="220"/>
    </location>
</feature>
<feature type="transmembrane region" description="Helical" evidence="9">
    <location>
        <begin position="363"/>
        <end position="380"/>
    </location>
</feature>
<dbReference type="GO" id="GO:0036377">
    <property type="term" value="P:arbuscular mycorrhizal association"/>
    <property type="evidence" value="ECO:0007669"/>
    <property type="project" value="UniProtKB-ARBA"/>
</dbReference>
<gene>
    <name evidence="11" type="ORF">CJ030_MR0G007971</name>
</gene>
<feature type="transmembrane region" description="Helical" evidence="9">
    <location>
        <begin position="62"/>
        <end position="81"/>
    </location>
</feature>
<comment type="similarity">
    <text evidence="8">Belongs to the major facilitator superfamily. Phosphate:H(+) symporter (TC 2.A.1.9) family.</text>
</comment>
<dbReference type="Gene3D" id="1.20.1250.20">
    <property type="entry name" value="MFS general substrate transporter like domains"/>
    <property type="match status" value="1"/>
</dbReference>
<comment type="subcellular location">
    <subcellularLocation>
        <location evidence="1">Membrane</location>
        <topology evidence="1">Multi-pass membrane protein</topology>
    </subcellularLocation>
</comment>
<feature type="transmembrane region" description="Helical" evidence="9">
    <location>
        <begin position="157"/>
        <end position="181"/>
    </location>
</feature>
<keyword evidence="7 9" id="KW-0472">Membrane</keyword>
<feature type="transmembrane region" description="Helical" evidence="9">
    <location>
        <begin position="392"/>
        <end position="412"/>
    </location>
</feature>
<dbReference type="CDD" id="cd17364">
    <property type="entry name" value="MFS_PhT"/>
    <property type="match status" value="1"/>
</dbReference>
<dbReference type="FunFam" id="1.20.1250.20:FF:000175">
    <property type="entry name" value="Inorganic phosphate transporter 1-6"/>
    <property type="match status" value="1"/>
</dbReference>
<dbReference type="InterPro" id="IPR005829">
    <property type="entry name" value="Sugar_transporter_CS"/>
</dbReference>
<dbReference type="EMBL" id="RXIC02000211">
    <property type="protein sequence ID" value="KAB1200153.1"/>
    <property type="molecule type" value="Genomic_DNA"/>
</dbReference>
<dbReference type="GO" id="GO:0031669">
    <property type="term" value="P:cellular response to nutrient levels"/>
    <property type="evidence" value="ECO:0007669"/>
    <property type="project" value="UniProtKB-ARBA"/>
</dbReference>
<feature type="transmembrane region" description="Helical" evidence="9">
    <location>
        <begin position="124"/>
        <end position="145"/>
    </location>
</feature>
<evidence type="ECO:0000313" key="11">
    <source>
        <dbReference type="EMBL" id="KAB1200153.1"/>
    </source>
</evidence>
<feature type="domain" description="Major facilitator superfamily (MFS) profile" evidence="10">
    <location>
        <begin position="21"/>
        <end position="488"/>
    </location>
</feature>
<reference evidence="11 12" key="1">
    <citation type="journal article" date="2019" name="Plant Biotechnol. J.">
        <title>The red bayberry genome and genetic basis of sex determination.</title>
        <authorList>
            <person name="Jia H.M."/>
            <person name="Jia H.J."/>
            <person name="Cai Q.L."/>
            <person name="Wang Y."/>
            <person name="Zhao H.B."/>
            <person name="Yang W.F."/>
            <person name="Wang G.Y."/>
            <person name="Li Y.H."/>
            <person name="Zhan D.L."/>
            <person name="Shen Y.T."/>
            <person name="Niu Q.F."/>
            <person name="Chang L."/>
            <person name="Qiu J."/>
            <person name="Zhao L."/>
            <person name="Xie H.B."/>
            <person name="Fu W.Y."/>
            <person name="Jin J."/>
            <person name="Li X.W."/>
            <person name="Jiao Y."/>
            <person name="Zhou C.C."/>
            <person name="Tu T."/>
            <person name="Chai C.Y."/>
            <person name="Gao J.L."/>
            <person name="Fan L.J."/>
            <person name="van de Weg E."/>
            <person name="Wang J.Y."/>
            <person name="Gao Z.S."/>
        </authorList>
    </citation>
    <scope>NUCLEOTIDE SEQUENCE [LARGE SCALE GENOMIC DNA]</scope>
    <source>
        <tissue evidence="11">Leaves</tissue>
    </source>
</reference>
<dbReference type="Pfam" id="PF00083">
    <property type="entry name" value="Sugar_tr"/>
    <property type="match status" value="1"/>
</dbReference>
<dbReference type="PANTHER" id="PTHR24064">
    <property type="entry name" value="SOLUTE CARRIER FAMILY 22 MEMBER"/>
    <property type="match status" value="1"/>
</dbReference>
<feature type="transmembrane region" description="Helical" evidence="9">
    <location>
        <begin position="424"/>
        <end position="447"/>
    </location>
</feature>
<evidence type="ECO:0000256" key="5">
    <source>
        <dbReference type="ARBA" id="ARBA00022847"/>
    </source>
</evidence>
<feature type="transmembrane region" description="Helical" evidence="9">
    <location>
        <begin position="331"/>
        <end position="351"/>
    </location>
</feature>
<evidence type="ECO:0000256" key="9">
    <source>
        <dbReference type="SAM" id="Phobius"/>
    </source>
</evidence>
<dbReference type="SUPFAM" id="SSF103473">
    <property type="entry name" value="MFS general substrate transporter"/>
    <property type="match status" value="1"/>
</dbReference>
<dbReference type="Proteomes" id="UP000516437">
    <property type="component" value="Unassembled WGS sequence"/>
</dbReference>
<keyword evidence="6 9" id="KW-1133">Transmembrane helix</keyword>
<organism evidence="11 12">
    <name type="scientific">Morella rubra</name>
    <name type="common">Chinese bayberry</name>
    <dbReference type="NCBI Taxonomy" id="262757"/>
    <lineage>
        <taxon>Eukaryota</taxon>
        <taxon>Viridiplantae</taxon>
        <taxon>Streptophyta</taxon>
        <taxon>Embryophyta</taxon>
        <taxon>Tracheophyta</taxon>
        <taxon>Spermatophyta</taxon>
        <taxon>Magnoliopsida</taxon>
        <taxon>eudicotyledons</taxon>
        <taxon>Gunneridae</taxon>
        <taxon>Pentapetalae</taxon>
        <taxon>rosids</taxon>
        <taxon>fabids</taxon>
        <taxon>Fagales</taxon>
        <taxon>Myricaceae</taxon>
        <taxon>Morella</taxon>
    </lineage>
</organism>
<feature type="transmembrane region" description="Helical" evidence="9">
    <location>
        <begin position="21"/>
        <end position="42"/>
    </location>
</feature>
<dbReference type="OrthoDB" id="433512at2759"/>
<comment type="caution">
    <text evidence="11">The sequence shown here is derived from an EMBL/GenBank/DDBJ whole genome shotgun (WGS) entry which is preliminary data.</text>
</comment>
<keyword evidence="12" id="KW-1185">Reference proteome</keyword>